<comment type="caution">
    <text evidence="2">The sequence shown here is derived from an EMBL/GenBank/DDBJ whole genome shotgun (WGS) entry which is preliminary data.</text>
</comment>
<dbReference type="Proteomes" id="UP000765509">
    <property type="component" value="Unassembled WGS sequence"/>
</dbReference>
<proteinExistence type="predicted"/>
<evidence type="ECO:0000256" key="1">
    <source>
        <dbReference type="SAM" id="MobiDB-lite"/>
    </source>
</evidence>
<dbReference type="EMBL" id="AVOT02015499">
    <property type="protein sequence ID" value="MBW0499850.1"/>
    <property type="molecule type" value="Genomic_DNA"/>
</dbReference>
<evidence type="ECO:0000313" key="3">
    <source>
        <dbReference type="Proteomes" id="UP000765509"/>
    </source>
</evidence>
<organism evidence="2 3">
    <name type="scientific">Austropuccinia psidii MF-1</name>
    <dbReference type="NCBI Taxonomy" id="1389203"/>
    <lineage>
        <taxon>Eukaryota</taxon>
        <taxon>Fungi</taxon>
        <taxon>Dikarya</taxon>
        <taxon>Basidiomycota</taxon>
        <taxon>Pucciniomycotina</taxon>
        <taxon>Pucciniomycetes</taxon>
        <taxon>Pucciniales</taxon>
        <taxon>Sphaerophragmiaceae</taxon>
        <taxon>Austropuccinia</taxon>
    </lineage>
</organism>
<accession>A0A9Q3DF47</accession>
<keyword evidence="3" id="KW-1185">Reference proteome</keyword>
<dbReference type="AlphaFoldDB" id="A0A9Q3DF47"/>
<feature type="region of interest" description="Disordered" evidence="1">
    <location>
        <begin position="121"/>
        <end position="146"/>
    </location>
</feature>
<feature type="compositionally biased region" description="Acidic residues" evidence="1">
    <location>
        <begin position="68"/>
        <end position="83"/>
    </location>
</feature>
<name>A0A9Q3DF47_9BASI</name>
<evidence type="ECO:0000313" key="2">
    <source>
        <dbReference type="EMBL" id="MBW0499850.1"/>
    </source>
</evidence>
<protein>
    <submittedName>
        <fullName evidence="2">Uncharacterized protein</fullName>
    </submittedName>
</protein>
<feature type="compositionally biased region" description="Basic and acidic residues" evidence="1">
    <location>
        <begin position="133"/>
        <end position="146"/>
    </location>
</feature>
<reference evidence="2" key="1">
    <citation type="submission" date="2021-03" db="EMBL/GenBank/DDBJ databases">
        <title>Draft genome sequence of rust myrtle Austropuccinia psidii MF-1, a brazilian biotype.</title>
        <authorList>
            <person name="Quecine M.C."/>
            <person name="Pachon D.M.R."/>
            <person name="Bonatelli M.L."/>
            <person name="Correr F.H."/>
            <person name="Franceschini L.M."/>
            <person name="Leite T.F."/>
            <person name="Margarido G.R.A."/>
            <person name="Almeida C.A."/>
            <person name="Ferrarezi J.A."/>
            <person name="Labate C.A."/>
        </authorList>
    </citation>
    <scope>NUCLEOTIDE SEQUENCE</scope>
    <source>
        <strain evidence="2">MF-1</strain>
    </source>
</reference>
<feature type="region of interest" description="Disordered" evidence="1">
    <location>
        <begin position="1"/>
        <end position="104"/>
    </location>
</feature>
<sequence>MPVQHSQPAKNTRSQKHKAVLNPTARAALDCTPSAHQMSENFDRGLPIEGEAPSRRGGVKARRRLGEAEDEEGEESVEEEQSEETGVAGASEAPEVPNLALSNQTLVSQAEPNFLKMMEHMTQLMGPLPQEVTPRDSFEDPAFKTP</sequence>
<feature type="compositionally biased region" description="Polar residues" evidence="1">
    <location>
        <begin position="1"/>
        <end position="12"/>
    </location>
</feature>
<gene>
    <name evidence="2" type="ORF">O181_039565</name>
</gene>